<dbReference type="EMBL" id="HBIC01035352">
    <property type="protein sequence ID" value="CAE0289238.1"/>
    <property type="molecule type" value="Transcribed_RNA"/>
</dbReference>
<protein>
    <submittedName>
        <fullName evidence="2">Uncharacterized protein</fullName>
    </submittedName>
</protein>
<dbReference type="AlphaFoldDB" id="A0A7S3H9U8"/>
<reference evidence="2" key="1">
    <citation type="submission" date="2021-01" db="EMBL/GenBank/DDBJ databases">
        <authorList>
            <person name="Corre E."/>
            <person name="Pelletier E."/>
            <person name="Niang G."/>
            <person name="Scheremetjew M."/>
            <person name="Finn R."/>
            <person name="Kale V."/>
            <person name="Holt S."/>
            <person name="Cochrane G."/>
            <person name="Meng A."/>
            <person name="Brown T."/>
            <person name="Cohen L."/>
        </authorList>
    </citation>
    <scope>NUCLEOTIDE SEQUENCE</scope>
    <source>
        <strain evidence="2">CCAP 955/1</strain>
    </source>
</reference>
<gene>
    <name evidence="2" type="ORF">SELO1098_LOCUS18081</name>
</gene>
<name>A0A7S3H9U8_9STRA</name>
<sequence length="658" mass="72580">MSGPGVGVSGKSGKIGSGVVTVTYEKLYLRNREVYHEPWWGQCLVAEIFRYKLTYDAKAASLGLAPISLAQAVTASQYVLWGTMELAETAVQDLFLCVKAYRLGVPRLRMFAAFLGDGRDLDEPVADMLKTPHALSAYLSLLLEVHRELHRERLVDLAHQHQLDALNGVGEEGAPQTASPVVAPLNAASGKMINVLFPSTDNATKRIDKREVWMCSTQVLVRVAKRWAATQRATGGAHNIYTDLPEKVRANGLEQIEVDDFLWIMMVQWAKIAAWQVKRSTKITSLIEKTYLSSKYTNTKVKSNSKMGSNILAAVKAGSYTRHKILVKKASYQNLPALPLSNLRTIAESPYLQGEGSYMADCDHFVSEFVRRVGLKRNILKLLAVPESASNTNFASAVTNIGGVANKFGASMFTQEMEQVMHESVLWDTNDLSDNYIRALKFLQSGLLDSTEGTAGGSVTGLDTSSPDGSVKMEDSEGNPITNMAVLMGYNPEMAHVLVKAAFVAYVNPVRTYLEEYVEHLEALANPELESKYQTANNTFIILAELFQPLEFEYHSYSLYSHEADASALRLLDQDIRTTVIHTATVLSSAEATHAQKAFRGSIEQSANTWRMWQTLVSLIAELSIAAGVEMPHDTWSRGTKTHVDRAVVYNAITKSAP</sequence>
<feature type="region of interest" description="Disordered" evidence="1">
    <location>
        <begin position="454"/>
        <end position="475"/>
    </location>
</feature>
<organism evidence="2">
    <name type="scientific">Spumella elongata</name>
    <dbReference type="NCBI Taxonomy" id="89044"/>
    <lineage>
        <taxon>Eukaryota</taxon>
        <taxon>Sar</taxon>
        <taxon>Stramenopiles</taxon>
        <taxon>Ochrophyta</taxon>
        <taxon>Chrysophyceae</taxon>
        <taxon>Chromulinales</taxon>
        <taxon>Chromulinaceae</taxon>
        <taxon>Spumella</taxon>
    </lineage>
</organism>
<proteinExistence type="predicted"/>
<evidence type="ECO:0000313" key="2">
    <source>
        <dbReference type="EMBL" id="CAE0289238.1"/>
    </source>
</evidence>
<evidence type="ECO:0000256" key="1">
    <source>
        <dbReference type="SAM" id="MobiDB-lite"/>
    </source>
</evidence>
<accession>A0A7S3H9U8</accession>